<dbReference type="SUPFAM" id="SSF53901">
    <property type="entry name" value="Thiolase-like"/>
    <property type="match status" value="1"/>
</dbReference>
<dbReference type="Pfam" id="PF00195">
    <property type="entry name" value="Chal_sti_synt_N"/>
    <property type="match status" value="1"/>
</dbReference>
<evidence type="ECO:0000256" key="1">
    <source>
        <dbReference type="ARBA" id="ARBA00005531"/>
    </source>
</evidence>
<dbReference type="EMBL" id="VLXZ01000010">
    <property type="protein sequence ID" value="TSB45640.1"/>
    <property type="molecule type" value="Genomic_DNA"/>
</dbReference>
<evidence type="ECO:0000256" key="2">
    <source>
        <dbReference type="ARBA" id="ARBA00022679"/>
    </source>
</evidence>
<dbReference type="GO" id="GO:0016747">
    <property type="term" value="F:acyltransferase activity, transferring groups other than amino-acyl groups"/>
    <property type="evidence" value="ECO:0007669"/>
    <property type="project" value="InterPro"/>
</dbReference>
<protein>
    <submittedName>
        <fullName evidence="7">Type III polyketide synthase</fullName>
    </submittedName>
</protein>
<feature type="domain" description="Chalcone/stilbene synthase N-terminal" evidence="5">
    <location>
        <begin position="62"/>
        <end position="205"/>
    </location>
</feature>
<keyword evidence="8" id="KW-1185">Reference proteome</keyword>
<dbReference type="InterPro" id="IPR012328">
    <property type="entry name" value="Chalcone/stilbene_synt_C"/>
</dbReference>
<evidence type="ECO:0000259" key="5">
    <source>
        <dbReference type="Pfam" id="PF00195"/>
    </source>
</evidence>
<accession>A0A553ZVY3</accession>
<dbReference type="InterPro" id="IPR001099">
    <property type="entry name" value="Chalcone/stilbene_synt_N"/>
</dbReference>
<dbReference type="CDD" id="cd00831">
    <property type="entry name" value="CHS_like"/>
    <property type="match status" value="1"/>
</dbReference>
<reference evidence="7 8" key="1">
    <citation type="submission" date="2019-07" db="EMBL/GenBank/DDBJ databases">
        <authorList>
            <person name="Park Y.J."/>
            <person name="Jeong S.E."/>
            <person name="Jung H.S."/>
        </authorList>
    </citation>
    <scope>NUCLEOTIDE SEQUENCE [LARGE SCALE GENOMIC DNA]</scope>
    <source>
        <strain evidence="8">P16(2019)</strain>
    </source>
</reference>
<dbReference type="PANTHER" id="PTHR11877:SF99">
    <property type="entry name" value="1,3,6,8-TETRAHYDROXYNAPHTHALENE SYNTHASE"/>
    <property type="match status" value="1"/>
</dbReference>
<dbReference type="InterPro" id="IPR011141">
    <property type="entry name" value="Polyketide_synthase_type-III"/>
</dbReference>
<feature type="active site" description="Acyl-thioester intermediate" evidence="4">
    <location>
        <position position="144"/>
    </location>
</feature>
<dbReference type="Pfam" id="PF02797">
    <property type="entry name" value="Chal_sti_synt_C"/>
    <property type="match status" value="1"/>
</dbReference>
<evidence type="ECO:0000256" key="4">
    <source>
        <dbReference type="PIRSR" id="PIRSR000451-1"/>
    </source>
</evidence>
<dbReference type="OrthoDB" id="9786288at2"/>
<evidence type="ECO:0000259" key="6">
    <source>
        <dbReference type="Pfam" id="PF02797"/>
    </source>
</evidence>
<evidence type="ECO:0000256" key="3">
    <source>
        <dbReference type="ARBA" id="ARBA00023315"/>
    </source>
</evidence>
<name>A0A553ZVY3_9BACI</name>
<comment type="caution">
    <text evidence="7">The sequence shown here is derived from an EMBL/GenBank/DDBJ whole genome shotgun (WGS) entry which is preliminary data.</text>
</comment>
<dbReference type="PIRSF" id="PIRSF000451">
    <property type="entry name" value="PKS_III"/>
    <property type="match status" value="1"/>
</dbReference>
<evidence type="ECO:0000313" key="8">
    <source>
        <dbReference type="Proteomes" id="UP000318521"/>
    </source>
</evidence>
<feature type="domain" description="Chalcone/stilbene synthase C-terminal" evidence="6">
    <location>
        <begin position="226"/>
        <end position="356"/>
    </location>
</feature>
<comment type="similarity">
    <text evidence="1">Belongs to the thiolase-like superfamily. Chalcone/stilbene synthases family.</text>
</comment>
<proteinExistence type="inferred from homology"/>
<keyword evidence="2" id="KW-0808">Transferase</keyword>
<dbReference type="GO" id="GO:0030639">
    <property type="term" value="P:polyketide biosynthetic process"/>
    <property type="evidence" value="ECO:0007669"/>
    <property type="project" value="TreeGrafter"/>
</dbReference>
<evidence type="ECO:0000313" key="7">
    <source>
        <dbReference type="EMBL" id="TSB45640.1"/>
    </source>
</evidence>
<dbReference type="PANTHER" id="PTHR11877">
    <property type="entry name" value="HYDROXYMETHYLGLUTARYL-COA SYNTHASE"/>
    <property type="match status" value="1"/>
</dbReference>
<dbReference type="InterPro" id="IPR016039">
    <property type="entry name" value="Thiolase-like"/>
</dbReference>
<dbReference type="AlphaFoldDB" id="A0A553ZVY3"/>
<dbReference type="Proteomes" id="UP000318521">
    <property type="component" value="Unassembled WGS sequence"/>
</dbReference>
<gene>
    <name evidence="7" type="ORF">FN960_15850</name>
</gene>
<sequence length="366" mass="40910">MPAIYSISTYAPPHKLRQDDTMEFARELFSESYEDIERLLTVFANGQIDERYFAAPMEWFHQPHTLQERNDLFIKKAVEYGVNAIRGCLENNHFLKRTVGIDEIDAIICVTSSGMATPGIEARMMNQLSFDEHTKRIPIWGLGCAGGAAGLSRAFEYCLAHPEQNVLLVCVELCSLTFQHNDHSKSNLIGTSLFADGVACALIGGGESSLRYDLVKATSPTYRGSQSTLMPHSEDVMGWDVRDSGLHVVFSRSIPGIVEKWLKPNVENFLQKQEVELAEIDAFIAHPGGKKVLEAYEKALGFSPDHTFISREVLRRYGNMSSPTVLYVLKEFMEMDQPLGHQGLVAALGPGFSSELVHLEWEGLRH</sequence>
<dbReference type="RefSeq" id="WP_143849829.1">
    <property type="nucleotide sequence ID" value="NZ_VLXZ01000010.1"/>
</dbReference>
<keyword evidence="3" id="KW-0012">Acyltransferase</keyword>
<organism evidence="7 8">
    <name type="scientific">Alkalicoccobacillus porphyridii</name>
    <dbReference type="NCBI Taxonomy" id="2597270"/>
    <lineage>
        <taxon>Bacteria</taxon>
        <taxon>Bacillati</taxon>
        <taxon>Bacillota</taxon>
        <taxon>Bacilli</taxon>
        <taxon>Bacillales</taxon>
        <taxon>Bacillaceae</taxon>
        <taxon>Alkalicoccobacillus</taxon>
    </lineage>
</organism>
<dbReference type="Gene3D" id="3.40.47.10">
    <property type="match status" value="2"/>
</dbReference>